<comment type="caution">
    <text evidence="3">The sequence shown here is derived from an EMBL/GenBank/DDBJ whole genome shotgun (WGS) entry which is preliminary data.</text>
</comment>
<accession>A0A2M7VBI9</accession>
<dbReference type="Proteomes" id="UP000231453">
    <property type="component" value="Unassembled WGS sequence"/>
</dbReference>
<keyword evidence="2" id="KW-0732">Signal</keyword>
<evidence type="ECO:0000256" key="1">
    <source>
        <dbReference type="SAM" id="MobiDB-lite"/>
    </source>
</evidence>
<organism evidence="3 4">
    <name type="scientific">Candidatus Magasanikbacteria bacterium CG_4_10_14_0_2_um_filter_33_14</name>
    <dbReference type="NCBI Taxonomy" id="1974636"/>
    <lineage>
        <taxon>Bacteria</taxon>
        <taxon>Candidatus Magasanikiibacteriota</taxon>
    </lineage>
</organism>
<evidence type="ECO:0000256" key="2">
    <source>
        <dbReference type="SAM" id="SignalP"/>
    </source>
</evidence>
<feature type="signal peptide" evidence="2">
    <location>
        <begin position="1"/>
        <end position="26"/>
    </location>
</feature>
<reference evidence="4" key="1">
    <citation type="submission" date="2017-09" db="EMBL/GenBank/DDBJ databases">
        <title>Depth-based differentiation of microbial function through sediment-hosted aquifers and enrichment of novel symbionts in the deep terrestrial subsurface.</title>
        <authorList>
            <person name="Probst A.J."/>
            <person name="Ladd B."/>
            <person name="Jarett J.K."/>
            <person name="Geller-Mcgrath D.E."/>
            <person name="Sieber C.M.K."/>
            <person name="Emerson J.B."/>
            <person name="Anantharaman K."/>
            <person name="Thomas B.C."/>
            <person name="Malmstrom R."/>
            <person name="Stieglmeier M."/>
            <person name="Klingl A."/>
            <person name="Woyke T."/>
            <person name="Ryan C.M."/>
            <person name="Banfield J.F."/>
        </authorList>
    </citation>
    <scope>NUCLEOTIDE SEQUENCE [LARGE SCALE GENOMIC DNA]</scope>
</reference>
<dbReference type="AlphaFoldDB" id="A0A2M7VBI9"/>
<name>A0A2M7VBI9_9BACT</name>
<evidence type="ECO:0000313" key="3">
    <source>
        <dbReference type="EMBL" id="PIZ96469.1"/>
    </source>
</evidence>
<evidence type="ECO:0008006" key="5">
    <source>
        <dbReference type="Google" id="ProtNLM"/>
    </source>
</evidence>
<gene>
    <name evidence="3" type="ORF">COX80_01195</name>
</gene>
<proteinExistence type="predicted"/>
<protein>
    <recommendedName>
        <fullName evidence="5">Lipoprotein</fullName>
    </recommendedName>
</protein>
<feature type="region of interest" description="Disordered" evidence="1">
    <location>
        <begin position="24"/>
        <end position="59"/>
    </location>
</feature>
<dbReference type="EMBL" id="PFPL01000020">
    <property type="protein sequence ID" value="PIZ96469.1"/>
    <property type="molecule type" value="Genomic_DNA"/>
</dbReference>
<evidence type="ECO:0000313" key="4">
    <source>
        <dbReference type="Proteomes" id="UP000231453"/>
    </source>
</evidence>
<feature type="compositionally biased region" description="Polar residues" evidence="1">
    <location>
        <begin position="40"/>
        <end position="59"/>
    </location>
</feature>
<dbReference type="PROSITE" id="PS51257">
    <property type="entry name" value="PROKAR_LIPOPROTEIN"/>
    <property type="match status" value="1"/>
</dbReference>
<sequence>MNKKFSLVAALSVLALVGAGCSTVSDDTMKSTSDDTVVSNGDTMEQTETTSVDENTTGGDNLMQEETKTSAAYNVGDDVMVDLGYGWYEGKVEDFACDAGYYVRYRGLSASCITEDKLVKPVAPSADSLVVGAKVIANIDKGEMFGGKEIFPYYSGEITAVNASTYTVKDNSNKEREITIDKIYLK</sequence>
<feature type="chain" id="PRO_5014915441" description="Lipoprotein" evidence="2">
    <location>
        <begin position="27"/>
        <end position="186"/>
    </location>
</feature>